<dbReference type="Proteomes" id="UP000265520">
    <property type="component" value="Unassembled WGS sequence"/>
</dbReference>
<evidence type="ECO:0000313" key="1">
    <source>
        <dbReference type="EMBL" id="MCI81934.1"/>
    </source>
</evidence>
<comment type="caution">
    <text evidence="1">The sequence shown here is derived from an EMBL/GenBank/DDBJ whole genome shotgun (WGS) entry which is preliminary data.</text>
</comment>
<proteinExistence type="predicted"/>
<reference evidence="1 2" key="1">
    <citation type="journal article" date="2018" name="Front. Plant Sci.">
        <title>Red Clover (Trifolium pratense) and Zigzag Clover (T. medium) - A Picture of Genomic Similarities and Differences.</title>
        <authorList>
            <person name="Dluhosova J."/>
            <person name="Istvanek J."/>
            <person name="Nedelnik J."/>
            <person name="Repkova J."/>
        </authorList>
    </citation>
    <scope>NUCLEOTIDE SEQUENCE [LARGE SCALE GENOMIC DNA]</scope>
    <source>
        <strain evidence="2">cv. 10/8</strain>
        <tissue evidence="1">Leaf</tissue>
    </source>
</reference>
<dbReference type="EMBL" id="LXQA011031040">
    <property type="protein sequence ID" value="MCI81934.1"/>
    <property type="molecule type" value="Genomic_DNA"/>
</dbReference>
<keyword evidence="2" id="KW-1185">Reference proteome</keyword>
<accession>A0A392V0V9</accession>
<dbReference type="AlphaFoldDB" id="A0A392V0V9"/>
<evidence type="ECO:0000313" key="2">
    <source>
        <dbReference type="Proteomes" id="UP000265520"/>
    </source>
</evidence>
<protein>
    <submittedName>
        <fullName evidence="1">Uncharacterized protein</fullName>
    </submittedName>
</protein>
<name>A0A392V0V9_9FABA</name>
<organism evidence="1 2">
    <name type="scientific">Trifolium medium</name>
    <dbReference type="NCBI Taxonomy" id="97028"/>
    <lineage>
        <taxon>Eukaryota</taxon>
        <taxon>Viridiplantae</taxon>
        <taxon>Streptophyta</taxon>
        <taxon>Embryophyta</taxon>
        <taxon>Tracheophyta</taxon>
        <taxon>Spermatophyta</taxon>
        <taxon>Magnoliopsida</taxon>
        <taxon>eudicotyledons</taxon>
        <taxon>Gunneridae</taxon>
        <taxon>Pentapetalae</taxon>
        <taxon>rosids</taxon>
        <taxon>fabids</taxon>
        <taxon>Fabales</taxon>
        <taxon>Fabaceae</taxon>
        <taxon>Papilionoideae</taxon>
        <taxon>50 kb inversion clade</taxon>
        <taxon>NPAAA clade</taxon>
        <taxon>Hologalegina</taxon>
        <taxon>IRL clade</taxon>
        <taxon>Trifolieae</taxon>
        <taxon>Trifolium</taxon>
    </lineage>
</organism>
<sequence>MAHRPYSSFGSMSPEAGLTLSALQMLLTGSPLHWGANYLSGRLWAYLQRIDLDRSTENENI</sequence>